<sequence length="219" mass="24359">MVCQLPYLGGTSRHGAPQRSRQSMRLMIDRFCSGGRPRPRFSGSIGNKSFRTRHSASVRSPQLKPASQKAALNQSEWLGSNLSSSIGTKIRGLSERICRRLFVRYSMFMEQVQLDICDRYGAAFSPPDGAMKVGISDSALRGEVPLHGLRHQAESGTSGWFIWSGEWSDAADFFKPLHLHHLTEECPAALPFLALPPGWRFMTAPGHEDVWSDDTLLAE</sequence>
<reference evidence="4" key="1">
    <citation type="submission" date="2017-04" db="EMBL/GenBank/DDBJ databases">
        <authorList>
            <person name="Varghese N."/>
            <person name="Submissions S."/>
        </authorList>
    </citation>
    <scope>NUCLEOTIDE SEQUENCE [LARGE SCALE GENOMIC DNA]</scope>
    <source>
        <strain evidence="4">UI2</strain>
    </source>
</reference>
<evidence type="ECO:0000313" key="4">
    <source>
        <dbReference type="Proteomes" id="UP000194469"/>
    </source>
</evidence>
<feature type="domain" description="Imm33-like" evidence="2">
    <location>
        <begin position="113"/>
        <end position="213"/>
    </location>
</feature>
<gene>
    <name evidence="3" type="ORF">SAMN06295984_2840</name>
</gene>
<feature type="region of interest" description="Disordered" evidence="1">
    <location>
        <begin position="35"/>
        <end position="59"/>
    </location>
</feature>
<dbReference type="Proteomes" id="UP000194469">
    <property type="component" value="Unassembled WGS sequence"/>
</dbReference>
<dbReference type="AlphaFoldDB" id="A0A1Y6FXP0"/>
<evidence type="ECO:0000313" key="3">
    <source>
        <dbReference type="EMBL" id="SMQ78825.1"/>
    </source>
</evidence>
<dbReference type="InterPro" id="IPR056509">
    <property type="entry name" value="Imm33-like"/>
</dbReference>
<dbReference type="Pfam" id="PF24719">
    <property type="entry name" value="Imm33-like"/>
    <property type="match status" value="1"/>
</dbReference>
<accession>A0A1Y6FXP0</accession>
<proteinExistence type="predicted"/>
<protein>
    <recommendedName>
        <fullName evidence="2">Imm33-like domain-containing protein</fullName>
    </recommendedName>
</protein>
<evidence type="ECO:0000259" key="2">
    <source>
        <dbReference type="Pfam" id="PF24719"/>
    </source>
</evidence>
<evidence type="ECO:0000256" key="1">
    <source>
        <dbReference type="SAM" id="MobiDB-lite"/>
    </source>
</evidence>
<keyword evidence="4" id="KW-1185">Reference proteome</keyword>
<organism evidence="3 4">
    <name type="scientific">Sphingopyxis terrae subsp. ummariensis</name>
    <dbReference type="NCBI Taxonomy" id="429001"/>
    <lineage>
        <taxon>Bacteria</taxon>
        <taxon>Pseudomonadati</taxon>
        <taxon>Pseudomonadota</taxon>
        <taxon>Alphaproteobacteria</taxon>
        <taxon>Sphingomonadales</taxon>
        <taxon>Sphingomonadaceae</taxon>
        <taxon>Sphingopyxis</taxon>
    </lineage>
</organism>
<dbReference type="EMBL" id="FXWL01000003">
    <property type="protein sequence ID" value="SMQ78825.1"/>
    <property type="molecule type" value="Genomic_DNA"/>
</dbReference>
<name>A0A1Y6FXP0_9SPHN</name>